<organism evidence="2 3">
    <name type="scientific">Agathobacter rectalis</name>
    <dbReference type="NCBI Taxonomy" id="39491"/>
    <lineage>
        <taxon>Bacteria</taxon>
        <taxon>Bacillati</taxon>
        <taxon>Bacillota</taxon>
        <taxon>Clostridia</taxon>
        <taxon>Lachnospirales</taxon>
        <taxon>Lachnospiraceae</taxon>
        <taxon>Agathobacter</taxon>
    </lineage>
</organism>
<comment type="caution">
    <text evidence="2">The sequence shown here is derived from an EMBL/GenBank/DDBJ whole genome shotgun (WGS) entry which is preliminary data.</text>
</comment>
<sequence length="111" mass="12738">MVAELQTVSREACTAMIEHAYAMGYMDAKERERKRKKALREKRERKRYFITQKLHGVAVLILTVVAVKLLDGDATIALFTVPLGVTLIASKEMLIINEYYWKCEEENGICN</sequence>
<keyword evidence="1" id="KW-1133">Transmembrane helix</keyword>
<dbReference type="AlphaFoldDB" id="A0AAP3V8U4"/>
<accession>A0AAP3V8U4</accession>
<evidence type="ECO:0000256" key="1">
    <source>
        <dbReference type="SAM" id="Phobius"/>
    </source>
</evidence>
<gene>
    <name evidence="2" type="ORF">PNE45_04455</name>
</gene>
<name>A0AAP3V8U4_9FIRM</name>
<protein>
    <submittedName>
        <fullName evidence="2">Uncharacterized protein</fullName>
    </submittedName>
</protein>
<evidence type="ECO:0000313" key="2">
    <source>
        <dbReference type="EMBL" id="MDB8017280.1"/>
    </source>
</evidence>
<feature type="transmembrane region" description="Helical" evidence="1">
    <location>
        <begin position="76"/>
        <end position="94"/>
    </location>
</feature>
<feature type="transmembrane region" description="Helical" evidence="1">
    <location>
        <begin position="50"/>
        <end position="70"/>
    </location>
</feature>
<reference evidence="2" key="1">
    <citation type="submission" date="2023-01" db="EMBL/GenBank/DDBJ databases">
        <title>Human gut microbiome strain richness.</title>
        <authorList>
            <person name="Chen-Liaw A."/>
        </authorList>
    </citation>
    <scope>NUCLEOTIDE SEQUENCE</scope>
    <source>
        <strain evidence="2">1001283st1_D2_1001283B150209_150212</strain>
    </source>
</reference>
<dbReference type="EMBL" id="JAQLYE010000006">
    <property type="protein sequence ID" value="MDB8017280.1"/>
    <property type="molecule type" value="Genomic_DNA"/>
</dbReference>
<keyword evidence="1" id="KW-0472">Membrane</keyword>
<keyword evidence="1" id="KW-0812">Transmembrane</keyword>
<dbReference type="RefSeq" id="WP_243270772.1">
    <property type="nucleotide sequence ID" value="NZ_JADPAO010000009.1"/>
</dbReference>
<evidence type="ECO:0000313" key="3">
    <source>
        <dbReference type="Proteomes" id="UP001212823"/>
    </source>
</evidence>
<dbReference type="Proteomes" id="UP001212823">
    <property type="component" value="Unassembled WGS sequence"/>
</dbReference>
<proteinExistence type="predicted"/>